<organism evidence="2 3">
    <name type="scientific">Neobacillus paridis</name>
    <dbReference type="NCBI Taxonomy" id="2803862"/>
    <lineage>
        <taxon>Bacteria</taxon>
        <taxon>Bacillati</taxon>
        <taxon>Bacillota</taxon>
        <taxon>Bacilli</taxon>
        <taxon>Bacillales</taxon>
        <taxon>Bacillaceae</taxon>
        <taxon>Neobacillus</taxon>
    </lineage>
</organism>
<evidence type="ECO:0000259" key="1">
    <source>
        <dbReference type="Pfam" id="PF09414"/>
    </source>
</evidence>
<comment type="caution">
    <text evidence="2">The sequence shown here is derived from an EMBL/GenBank/DDBJ whole genome shotgun (WGS) entry which is preliminary data.</text>
</comment>
<evidence type="ECO:0000313" key="3">
    <source>
        <dbReference type="Proteomes" id="UP000623967"/>
    </source>
</evidence>
<dbReference type="InterPro" id="IPR021122">
    <property type="entry name" value="RNA_ligase_dom_REL/Rnl2"/>
</dbReference>
<dbReference type="InterPro" id="IPR052732">
    <property type="entry name" value="Cell-binding_unc_protein"/>
</dbReference>
<dbReference type="Proteomes" id="UP000623967">
    <property type="component" value="Unassembled WGS sequence"/>
</dbReference>
<dbReference type="RefSeq" id="WP_202652001.1">
    <property type="nucleotide sequence ID" value="NZ_JAESWB010000025.1"/>
</dbReference>
<dbReference type="Pfam" id="PF09414">
    <property type="entry name" value="RNA_ligase"/>
    <property type="match status" value="1"/>
</dbReference>
<dbReference type="Gene3D" id="3.30.470.30">
    <property type="entry name" value="DNA ligase/mRNA capping enzyme"/>
    <property type="match status" value="1"/>
</dbReference>
<proteinExistence type="predicted"/>
<evidence type="ECO:0000313" key="2">
    <source>
        <dbReference type="EMBL" id="MBL4951051.1"/>
    </source>
</evidence>
<dbReference type="EMBL" id="JAESWB010000025">
    <property type="protein sequence ID" value="MBL4951051.1"/>
    <property type="molecule type" value="Genomic_DNA"/>
</dbReference>
<dbReference type="GO" id="GO:0016874">
    <property type="term" value="F:ligase activity"/>
    <property type="evidence" value="ECO:0007669"/>
    <property type="project" value="UniProtKB-KW"/>
</dbReference>
<reference evidence="2 3" key="1">
    <citation type="submission" date="2021-01" db="EMBL/GenBank/DDBJ databases">
        <title>Genome public.</title>
        <authorList>
            <person name="Liu C."/>
            <person name="Sun Q."/>
        </authorList>
    </citation>
    <scope>NUCLEOTIDE SEQUENCE [LARGE SCALE GENOMIC DNA]</scope>
    <source>
        <strain evidence="2 3">YIM B02564</strain>
    </source>
</reference>
<feature type="domain" description="RNA ligase" evidence="1">
    <location>
        <begin position="24"/>
        <end position="173"/>
    </location>
</feature>
<keyword evidence="2" id="KW-0436">Ligase</keyword>
<dbReference type="PANTHER" id="PTHR43883:SF1">
    <property type="entry name" value="GLUCONOKINASE"/>
    <property type="match status" value="1"/>
</dbReference>
<keyword evidence="3" id="KW-1185">Reference proteome</keyword>
<protein>
    <submittedName>
        <fullName evidence="2">RNA ligase family protein</fullName>
    </submittedName>
</protein>
<dbReference type="SUPFAM" id="SSF56091">
    <property type="entry name" value="DNA ligase/mRNA capping enzyme, catalytic domain"/>
    <property type="match status" value="1"/>
</dbReference>
<dbReference type="PANTHER" id="PTHR43883">
    <property type="entry name" value="SLR0207 PROTEIN"/>
    <property type="match status" value="1"/>
</dbReference>
<name>A0ABS1TIA5_9BACI</name>
<gene>
    <name evidence="2" type="ORF">JK635_02200</name>
</gene>
<accession>A0ABS1TIA5</accession>
<sequence length="288" mass="33045">MKKYMDVVRHGKTFTQSTLEGNPQIVIQEKLDGANASFKREGDRVICFSRNTHLDEHNTLRGFYNWVQENVKAEDLVEDCIYFGEWLVKHKLSYGENENKFYLFDIYDEETARYIPFGLVKGVAKDLNLNLVPVFYEGAFQSIEHIQSFVGKSMLGEVGEGVVVKNVNYEDKHGNQLFTKFVSDAFAEKAQIKKHTVKQPADQLQEFVNSTVNKARVSKIIHKLVDEGILEEDYAIEDMGTILKNTGTRVFDDVIKEELDELLKVVKSKIGRMLPQIVKQVLADEDRI</sequence>